<feature type="domain" description="EAL" evidence="1">
    <location>
        <begin position="1"/>
        <end position="98"/>
    </location>
</feature>
<reference evidence="3" key="1">
    <citation type="submission" date="2014-11" db="EMBL/GenBank/DDBJ databases">
        <title>Genome sequencing of Roseivirga sp. D-25.</title>
        <authorList>
            <person name="Selvaratnam C."/>
            <person name="Thevarajoo S."/>
            <person name="Goh K.M."/>
            <person name="Eee R."/>
            <person name="Chan K.-G."/>
            <person name="Chong C.S."/>
        </authorList>
    </citation>
    <scope>NUCLEOTIDE SEQUENCE [LARGE SCALE GENOMIC DNA]</scope>
    <source>
        <strain evidence="3">D-25</strain>
    </source>
</reference>
<proteinExistence type="predicted"/>
<sequence length="98" mass="11352">MEAYETLTEGINALRKQGYTEDFNLKYNCLICGEDDYEILHDQFQVDKSFRFDVDEDPSDQAVLYAISSEDHQRKGILVNSYGIYSDPIANEMLDKLK</sequence>
<dbReference type="PROSITE" id="PS50883">
    <property type="entry name" value="EAL"/>
    <property type="match status" value="1"/>
</dbReference>
<accession>A0A0L8AHC6</accession>
<evidence type="ECO:0000259" key="1">
    <source>
        <dbReference type="PROSITE" id="PS50883"/>
    </source>
</evidence>
<dbReference type="PATRIC" id="fig|1566026.4.peg.1474"/>
<dbReference type="InterPro" id="IPR001633">
    <property type="entry name" value="EAL_dom"/>
</dbReference>
<organism evidence="2 3">
    <name type="scientific">Roseivirga seohaensis subsp. aquiponti</name>
    <dbReference type="NCBI Taxonomy" id="1566026"/>
    <lineage>
        <taxon>Bacteria</taxon>
        <taxon>Pseudomonadati</taxon>
        <taxon>Bacteroidota</taxon>
        <taxon>Cytophagia</taxon>
        <taxon>Cytophagales</taxon>
        <taxon>Roseivirgaceae</taxon>
        <taxon>Roseivirga</taxon>
    </lineage>
</organism>
<gene>
    <name evidence="2" type="ORF">OB69_15775</name>
</gene>
<evidence type="ECO:0000313" key="3">
    <source>
        <dbReference type="Proteomes" id="UP000036908"/>
    </source>
</evidence>
<dbReference type="EMBL" id="JSVA01000018">
    <property type="protein sequence ID" value="KOF01798.1"/>
    <property type="molecule type" value="Genomic_DNA"/>
</dbReference>
<evidence type="ECO:0000313" key="2">
    <source>
        <dbReference type="EMBL" id="KOF01798.1"/>
    </source>
</evidence>
<name>A0A0L8AHC6_9BACT</name>
<comment type="caution">
    <text evidence="2">The sequence shown here is derived from an EMBL/GenBank/DDBJ whole genome shotgun (WGS) entry which is preliminary data.</text>
</comment>
<dbReference type="Proteomes" id="UP000036908">
    <property type="component" value="Unassembled WGS sequence"/>
</dbReference>
<dbReference type="OrthoDB" id="8418771at2"/>
<dbReference type="RefSeq" id="WP_053224708.1">
    <property type="nucleotide sequence ID" value="NZ_JSVA01000018.1"/>
</dbReference>
<keyword evidence="3" id="KW-1185">Reference proteome</keyword>
<dbReference type="AlphaFoldDB" id="A0A0L8AHC6"/>
<protein>
    <submittedName>
        <fullName evidence="2">Phosphoribosylpyrophosphate synthetase</fullName>
    </submittedName>
</protein>